<comment type="caution">
    <text evidence="1">The sequence shown here is derived from an EMBL/GenBank/DDBJ whole genome shotgun (WGS) entry which is preliminary data.</text>
</comment>
<dbReference type="Gene3D" id="2.60.40.10">
    <property type="entry name" value="Immunoglobulins"/>
    <property type="match status" value="1"/>
</dbReference>
<reference evidence="1" key="1">
    <citation type="journal article" date="2015" name="Nature">
        <title>Complex archaea that bridge the gap between prokaryotes and eukaryotes.</title>
        <authorList>
            <person name="Spang A."/>
            <person name="Saw J.H."/>
            <person name="Jorgensen S.L."/>
            <person name="Zaremba-Niedzwiedzka K."/>
            <person name="Martijn J."/>
            <person name="Lind A.E."/>
            <person name="van Eijk R."/>
            <person name="Schleper C."/>
            <person name="Guy L."/>
            <person name="Ettema T.J."/>
        </authorList>
    </citation>
    <scope>NUCLEOTIDE SEQUENCE</scope>
</reference>
<evidence type="ECO:0000313" key="1">
    <source>
        <dbReference type="EMBL" id="KKN05841.1"/>
    </source>
</evidence>
<accession>A0A0F9PXU6</accession>
<gene>
    <name evidence="1" type="ORF">LCGC14_1083210</name>
</gene>
<dbReference type="EMBL" id="LAZR01004756">
    <property type="protein sequence ID" value="KKN05841.1"/>
    <property type="molecule type" value="Genomic_DNA"/>
</dbReference>
<organism evidence="1">
    <name type="scientific">marine sediment metagenome</name>
    <dbReference type="NCBI Taxonomy" id="412755"/>
    <lineage>
        <taxon>unclassified sequences</taxon>
        <taxon>metagenomes</taxon>
        <taxon>ecological metagenomes</taxon>
    </lineage>
</organism>
<name>A0A0F9PXU6_9ZZZZ</name>
<dbReference type="AlphaFoldDB" id="A0A0F9PXU6"/>
<dbReference type="SUPFAM" id="SSF49478">
    <property type="entry name" value="Cna protein B-type domain"/>
    <property type="match status" value="1"/>
</dbReference>
<protein>
    <submittedName>
        <fullName evidence="1">Uncharacterized protein</fullName>
    </submittedName>
</protein>
<sequence>MPLNLPYLIFGTITESGTGVDSATVKLRNESNNELLSTTTDSSGRYIFDSANFTSGYLNGQSVTVYTLFENFNGSSTHTIDVSGALGLVNIALSAVADSSLISYTTVQYVWDELDGKTSADISAERIIRAVQRAEGIIDLKTNTSFKSNTATNETHTVHRYNIGTSPDFLDTFQAQTPLRADRFTGGISNSVKVDNTPIISITTFQKNGASGSEADSWTTLTEQTGSSGDFIVENKDAGIIDFLSDFPRYGKRSWRATYTWGHDPTSTDRKIVARIKTVERLATLLAAKAVVTTKATGTMFDSIRDVRIGTIELRGGGATVKAYLSSVDLELALLWDILGDLGLEII</sequence>
<dbReference type="InterPro" id="IPR013783">
    <property type="entry name" value="Ig-like_fold"/>
</dbReference>
<proteinExistence type="predicted"/>